<keyword evidence="4" id="KW-1185">Reference proteome</keyword>
<evidence type="ECO:0000256" key="1">
    <source>
        <dbReference type="ARBA" id="ARBA00023125"/>
    </source>
</evidence>
<reference evidence="3 4" key="1">
    <citation type="submission" date="2015-02" db="EMBL/GenBank/DDBJ databases">
        <title>Draft genome sequence of Kitasatospora griseola MF730-N6, a bafilomycin, terpentecin and satosporin producer.</title>
        <authorList>
            <person name="Arens J.C."/>
            <person name="Haltli B."/>
            <person name="Kerr R.G."/>
        </authorList>
    </citation>
    <scope>NUCLEOTIDE SEQUENCE [LARGE SCALE GENOMIC DNA]</scope>
    <source>
        <strain evidence="3 4">MF730-N6</strain>
    </source>
</reference>
<proteinExistence type="predicted"/>
<organism evidence="3 4">
    <name type="scientific">Kitasatospora griseola</name>
    <name type="common">Streptomyces griseolosporeus</name>
    <dbReference type="NCBI Taxonomy" id="2064"/>
    <lineage>
        <taxon>Bacteria</taxon>
        <taxon>Bacillati</taxon>
        <taxon>Actinomycetota</taxon>
        <taxon>Actinomycetes</taxon>
        <taxon>Kitasatosporales</taxon>
        <taxon>Streptomycetaceae</taxon>
        <taxon>Kitasatospora</taxon>
    </lineage>
</organism>
<dbReference type="Gene3D" id="1.10.150.130">
    <property type="match status" value="1"/>
</dbReference>
<comment type="caution">
    <text evidence="3">The sequence shown here is derived from an EMBL/GenBank/DDBJ whole genome shotgun (WGS) entry which is preliminary data.</text>
</comment>
<accession>A0A0D0NX03</accession>
<keyword evidence="2" id="KW-0233">DNA recombination</keyword>
<sequence>MLVHYFSAEGWQSWGLGGQPLIPERMPVLLDDDFVFEDEDGPRATRAVNAWLRTLPSSGAPSPNSWRAYALAARDWLVHLRRHRVEVFGAREELVAALGTYADRRLSGPLNERLDPSSWELQITALSRFYGWASREGLATAVPFTVAVGKRMVQGRLVETERNQARMRRPKPHVTVQYLEADFANLFRYGLAGLGPDGLEDATFRGRFPGRNAAMGGLVLGTGMRSREFTYLLVHEVPPLPAEPTEVPIPWAVPQLGAKGCKFRTTWINYPALAAVHSYAALDRELSRGSWRPKNPLVVEDADFYGGRVNGRRTAWSALRPEERLRLVGPDGGSLLLALSYDGRPFVDWGTLFRRTARRIRDRFEPRFPDVAPHRCRHTFAMATLEKLVEGHYRQAAQLAAATGDSSGLALYLLKADPLLILRDLLGHSSVVTTEVYLKRLDVHRIYRAAWEKAHGDIHPAVLAEADSEFEEEF</sequence>
<dbReference type="GO" id="GO:0006310">
    <property type="term" value="P:DNA recombination"/>
    <property type="evidence" value="ECO:0007669"/>
    <property type="project" value="UniProtKB-KW"/>
</dbReference>
<dbReference type="OrthoDB" id="4020134at2"/>
<evidence type="ECO:0000313" key="4">
    <source>
        <dbReference type="Proteomes" id="UP000032066"/>
    </source>
</evidence>
<dbReference type="EMBL" id="JXZB01000004">
    <property type="protein sequence ID" value="KIQ63716.1"/>
    <property type="molecule type" value="Genomic_DNA"/>
</dbReference>
<gene>
    <name evidence="3" type="ORF">TR51_34680</name>
</gene>
<dbReference type="Proteomes" id="UP000032066">
    <property type="component" value="Unassembled WGS sequence"/>
</dbReference>
<dbReference type="Gene3D" id="1.10.443.10">
    <property type="entry name" value="Intergrase catalytic core"/>
    <property type="match status" value="1"/>
</dbReference>
<dbReference type="GO" id="GO:0015074">
    <property type="term" value="P:DNA integration"/>
    <property type="evidence" value="ECO:0007669"/>
    <property type="project" value="InterPro"/>
</dbReference>
<dbReference type="InterPro" id="IPR011010">
    <property type="entry name" value="DNA_brk_join_enz"/>
</dbReference>
<dbReference type="RefSeq" id="WP_043916091.1">
    <property type="nucleotide sequence ID" value="NZ_JXZB01000004.1"/>
</dbReference>
<dbReference type="InterPro" id="IPR010998">
    <property type="entry name" value="Integrase_recombinase_N"/>
</dbReference>
<dbReference type="STRING" id="2064.TR51_34680"/>
<evidence type="ECO:0000313" key="3">
    <source>
        <dbReference type="EMBL" id="KIQ63716.1"/>
    </source>
</evidence>
<evidence type="ECO:0000256" key="2">
    <source>
        <dbReference type="ARBA" id="ARBA00023172"/>
    </source>
</evidence>
<dbReference type="PATRIC" id="fig|2064.6.peg.7332"/>
<dbReference type="AlphaFoldDB" id="A0A0D0NX03"/>
<dbReference type="GO" id="GO:0003677">
    <property type="term" value="F:DNA binding"/>
    <property type="evidence" value="ECO:0007669"/>
    <property type="project" value="UniProtKB-KW"/>
</dbReference>
<dbReference type="SUPFAM" id="SSF56349">
    <property type="entry name" value="DNA breaking-rejoining enzymes"/>
    <property type="match status" value="1"/>
</dbReference>
<dbReference type="InterPro" id="IPR013762">
    <property type="entry name" value="Integrase-like_cat_sf"/>
</dbReference>
<protein>
    <submittedName>
        <fullName evidence="3">Integrase</fullName>
    </submittedName>
</protein>
<name>A0A0D0NX03_KITGR</name>
<keyword evidence="1" id="KW-0238">DNA-binding</keyword>